<sequence>MESKDIQDVYLQGLIGTMDIARCRPGLTTKNNKKKCASFKYHVMVGDQRIDVSLTAFLSLHGIKVKRVRRLRDLAILGEIPKDMRKK</sequence>
<keyword evidence="2" id="KW-1185">Reference proteome</keyword>
<comment type="caution">
    <text evidence="1">The sequence shown here is derived from an EMBL/GenBank/DDBJ whole genome shotgun (WGS) entry which is preliminary data.</text>
</comment>
<organism evidence="1 2">
    <name type="scientific">Periplaneta americana</name>
    <name type="common">American cockroach</name>
    <name type="synonym">Blatta americana</name>
    <dbReference type="NCBI Taxonomy" id="6978"/>
    <lineage>
        <taxon>Eukaryota</taxon>
        <taxon>Metazoa</taxon>
        <taxon>Ecdysozoa</taxon>
        <taxon>Arthropoda</taxon>
        <taxon>Hexapoda</taxon>
        <taxon>Insecta</taxon>
        <taxon>Pterygota</taxon>
        <taxon>Neoptera</taxon>
        <taxon>Polyneoptera</taxon>
        <taxon>Dictyoptera</taxon>
        <taxon>Blattodea</taxon>
        <taxon>Blattoidea</taxon>
        <taxon>Blattidae</taxon>
        <taxon>Blattinae</taxon>
        <taxon>Periplaneta</taxon>
    </lineage>
</organism>
<dbReference type="EMBL" id="JAJSOF020000019">
    <property type="protein sequence ID" value="KAJ4438191.1"/>
    <property type="molecule type" value="Genomic_DNA"/>
</dbReference>
<evidence type="ECO:0000313" key="2">
    <source>
        <dbReference type="Proteomes" id="UP001148838"/>
    </source>
</evidence>
<protein>
    <submittedName>
        <fullName evidence="1">Uncharacterized protein</fullName>
    </submittedName>
</protein>
<accession>A0ABQ8SVF8</accession>
<gene>
    <name evidence="1" type="ORF">ANN_14130</name>
</gene>
<evidence type="ECO:0000313" key="1">
    <source>
        <dbReference type="EMBL" id="KAJ4438191.1"/>
    </source>
</evidence>
<name>A0ABQ8SVF8_PERAM</name>
<reference evidence="1 2" key="1">
    <citation type="journal article" date="2022" name="Allergy">
        <title>Genome assembly and annotation of Periplaneta americana reveal a comprehensive cockroach allergen profile.</title>
        <authorList>
            <person name="Wang L."/>
            <person name="Xiong Q."/>
            <person name="Saelim N."/>
            <person name="Wang L."/>
            <person name="Nong W."/>
            <person name="Wan A.T."/>
            <person name="Shi M."/>
            <person name="Liu X."/>
            <person name="Cao Q."/>
            <person name="Hui J.H.L."/>
            <person name="Sookrung N."/>
            <person name="Leung T.F."/>
            <person name="Tungtrongchitr A."/>
            <person name="Tsui S.K.W."/>
        </authorList>
    </citation>
    <scope>NUCLEOTIDE SEQUENCE [LARGE SCALE GENOMIC DNA]</scope>
    <source>
        <strain evidence="1">PWHHKU_190912</strain>
    </source>
</reference>
<dbReference type="Proteomes" id="UP001148838">
    <property type="component" value="Unassembled WGS sequence"/>
</dbReference>
<proteinExistence type="predicted"/>